<keyword evidence="3" id="KW-1185">Reference proteome</keyword>
<organism evidence="2 3">
    <name type="scientific">Microbacterium aoyamense</name>
    <dbReference type="NCBI Taxonomy" id="344166"/>
    <lineage>
        <taxon>Bacteria</taxon>
        <taxon>Bacillati</taxon>
        <taxon>Actinomycetota</taxon>
        <taxon>Actinomycetes</taxon>
        <taxon>Micrococcales</taxon>
        <taxon>Microbacteriaceae</taxon>
        <taxon>Microbacterium</taxon>
    </lineage>
</organism>
<protein>
    <submittedName>
        <fullName evidence="2">Uncharacterized protein</fullName>
    </submittedName>
</protein>
<name>A0ABN2PQ99_9MICO</name>
<dbReference type="Proteomes" id="UP001501343">
    <property type="component" value="Unassembled WGS sequence"/>
</dbReference>
<feature type="compositionally biased region" description="Polar residues" evidence="1">
    <location>
        <begin position="34"/>
        <end position="43"/>
    </location>
</feature>
<reference evidence="2 3" key="1">
    <citation type="journal article" date="2019" name="Int. J. Syst. Evol. Microbiol.">
        <title>The Global Catalogue of Microorganisms (GCM) 10K type strain sequencing project: providing services to taxonomists for standard genome sequencing and annotation.</title>
        <authorList>
            <consortium name="The Broad Institute Genomics Platform"/>
            <consortium name="The Broad Institute Genome Sequencing Center for Infectious Disease"/>
            <person name="Wu L."/>
            <person name="Ma J."/>
        </authorList>
    </citation>
    <scope>NUCLEOTIDE SEQUENCE [LARGE SCALE GENOMIC DNA]</scope>
    <source>
        <strain evidence="2 3">JCM 14900</strain>
    </source>
</reference>
<proteinExistence type="predicted"/>
<evidence type="ECO:0000313" key="3">
    <source>
        <dbReference type="Proteomes" id="UP001501343"/>
    </source>
</evidence>
<feature type="region of interest" description="Disordered" evidence="1">
    <location>
        <begin position="1"/>
        <end position="43"/>
    </location>
</feature>
<evidence type="ECO:0000313" key="2">
    <source>
        <dbReference type="EMBL" id="GAA1928876.1"/>
    </source>
</evidence>
<accession>A0ABN2PQ99</accession>
<gene>
    <name evidence="2" type="ORF">GCM10009775_21130</name>
</gene>
<feature type="compositionally biased region" description="Pro residues" evidence="1">
    <location>
        <begin position="12"/>
        <end position="23"/>
    </location>
</feature>
<evidence type="ECO:0000256" key="1">
    <source>
        <dbReference type="SAM" id="MobiDB-lite"/>
    </source>
</evidence>
<comment type="caution">
    <text evidence="2">The sequence shown here is derived from an EMBL/GenBank/DDBJ whole genome shotgun (WGS) entry which is preliminary data.</text>
</comment>
<dbReference type="RefSeq" id="WP_275562603.1">
    <property type="nucleotide sequence ID" value="NZ_BAAAOF010000004.1"/>
</dbReference>
<dbReference type="EMBL" id="BAAAOF010000004">
    <property type="protein sequence ID" value="GAA1928876.1"/>
    <property type="molecule type" value="Genomic_DNA"/>
</dbReference>
<sequence>MGTEKKPAAVTPKPPVTPRPTEPNPFKMNGAPAGTQTPPTKDA</sequence>